<organism evidence="2 3">
    <name type="scientific">Saguinus oedipus</name>
    <name type="common">Cotton-top tamarin</name>
    <name type="synonym">Oedipomidas oedipus</name>
    <dbReference type="NCBI Taxonomy" id="9490"/>
    <lineage>
        <taxon>Eukaryota</taxon>
        <taxon>Metazoa</taxon>
        <taxon>Chordata</taxon>
        <taxon>Craniata</taxon>
        <taxon>Vertebrata</taxon>
        <taxon>Euteleostomi</taxon>
        <taxon>Mammalia</taxon>
        <taxon>Eutheria</taxon>
        <taxon>Euarchontoglires</taxon>
        <taxon>Primates</taxon>
        <taxon>Haplorrhini</taxon>
        <taxon>Platyrrhini</taxon>
        <taxon>Cebidae</taxon>
        <taxon>Callitrichinae</taxon>
        <taxon>Saguinus</taxon>
    </lineage>
</organism>
<comment type="caution">
    <text evidence="2">The sequence shown here is derived from an EMBL/GenBank/DDBJ whole genome shotgun (WGS) entry which is preliminary data.</text>
</comment>
<proteinExistence type="predicted"/>
<dbReference type="Proteomes" id="UP001266305">
    <property type="component" value="Unassembled WGS sequence"/>
</dbReference>
<name>A0ABQ9U6W8_SAGOE</name>
<accession>A0ABQ9U6W8</accession>
<evidence type="ECO:0000313" key="2">
    <source>
        <dbReference type="EMBL" id="KAK2092806.1"/>
    </source>
</evidence>
<protein>
    <submittedName>
        <fullName evidence="2">Uncharacterized protein</fullName>
    </submittedName>
</protein>
<keyword evidence="3" id="KW-1185">Reference proteome</keyword>
<sequence length="109" mass="11888">MLPSCRSAAHTLSTNLRSAPQPQPRPRPEAPPRRRTFRLAASRPALRTDFRAPDALTAPLSPDFRGPASAAPPVSGTFRELGRTVGLGRPPWRDDRRQPPQRTGGLPPP</sequence>
<dbReference type="EMBL" id="JASSZA010000015">
    <property type="protein sequence ID" value="KAK2092806.1"/>
    <property type="molecule type" value="Genomic_DNA"/>
</dbReference>
<evidence type="ECO:0000256" key="1">
    <source>
        <dbReference type="SAM" id="MobiDB-lite"/>
    </source>
</evidence>
<evidence type="ECO:0000313" key="3">
    <source>
        <dbReference type="Proteomes" id="UP001266305"/>
    </source>
</evidence>
<reference evidence="2 3" key="1">
    <citation type="submission" date="2023-05" db="EMBL/GenBank/DDBJ databases">
        <title>B98-5 Cell Line De Novo Hybrid Assembly: An Optical Mapping Approach.</title>
        <authorList>
            <person name="Kananen K."/>
            <person name="Auerbach J.A."/>
            <person name="Kautto E."/>
            <person name="Blachly J.S."/>
        </authorList>
    </citation>
    <scope>NUCLEOTIDE SEQUENCE [LARGE SCALE GENOMIC DNA]</scope>
    <source>
        <strain evidence="2">B95-8</strain>
        <tissue evidence="2">Cell line</tissue>
    </source>
</reference>
<feature type="region of interest" description="Disordered" evidence="1">
    <location>
        <begin position="1"/>
        <end position="109"/>
    </location>
</feature>
<gene>
    <name evidence="2" type="ORF">P7K49_029335</name>
</gene>